<keyword evidence="2" id="KW-1185">Reference proteome</keyword>
<dbReference type="HOGENOM" id="CLU_108060_1_0_9"/>
<name>W6S0F5_9CLOT</name>
<dbReference type="Pfam" id="PF13671">
    <property type="entry name" value="AAA_33"/>
    <property type="match status" value="1"/>
</dbReference>
<dbReference type="EMBL" id="HG917868">
    <property type="protein sequence ID" value="CDM69344.1"/>
    <property type="molecule type" value="Genomic_DNA"/>
</dbReference>
<evidence type="ECO:0000313" key="2">
    <source>
        <dbReference type="Proteomes" id="UP000019426"/>
    </source>
</evidence>
<protein>
    <submittedName>
        <fullName evidence="1">p-loop ATPase</fullName>
    </submittedName>
</protein>
<sequence>MKKLILVTSPPACGKTYVSKQLAKALTNCVYLDKDTLIVLSKKIFEVANQEYNRSSDFFEENIRNPEYDAIVDLALEALDYNDTVLINAPFTREIRDEEYLKNLREKLAEKGAELAVVWVHTDVEVCHQRMIERNSDRDTWKLEHWDEYVATQNYNPPTNIKELIIFNNSSQEEFEASIKKMVAIFRDESIA</sequence>
<dbReference type="PATRIC" id="fig|1216932.3.peg.2185"/>
<gene>
    <name evidence="1" type="ORF">CM240_2201</name>
</gene>
<dbReference type="AlphaFoldDB" id="W6S0F5"/>
<dbReference type="OrthoDB" id="198115at2"/>
<dbReference type="SUPFAM" id="SSF52540">
    <property type="entry name" value="P-loop containing nucleoside triphosphate hydrolases"/>
    <property type="match status" value="1"/>
</dbReference>
<organism evidence="1 2">
    <name type="scientific">Clostridium bornimense</name>
    <dbReference type="NCBI Taxonomy" id="1216932"/>
    <lineage>
        <taxon>Bacteria</taxon>
        <taxon>Bacillati</taxon>
        <taxon>Bacillota</taxon>
        <taxon>Clostridia</taxon>
        <taxon>Eubacteriales</taxon>
        <taxon>Clostridiaceae</taxon>
        <taxon>Clostridium</taxon>
    </lineage>
</organism>
<dbReference type="STRING" id="1216932.CM240_2201"/>
<dbReference type="RefSeq" id="WP_044039078.1">
    <property type="nucleotide sequence ID" value="NZ_HG917868.1"/>
</dbReference>
<dbReference type="KEGG" id="clt:CM240_2201"/>
<reference evidence="1 2" key="1">
    <citation type="submission" date="2013-11" db="EMBL/GenBank/DDBJ databases">
        <title>Complete genome sequence of Clostridum sp. M2/40.</title>
        <authorList>
            <person name="Wibberg D."/>
            <person name="Puehler A."/>
            <person name="Schlueter A."/>
        </authorList>
    </citation>
    <scope>NUCLEOTIDE SEQUENCE [LARGE SCALE GENOMIC DNA]</scope>
    <source>
        <strain evidence="2">M2/40</strain>
    </source>
</reference>
<dbReference type="Proteomes" id="UP000019426">
    <property type="component" value="Chromosome M2/40_rep1"/>
</dbReference>
<proteinExistence type="predicted"/>
<evidence type="ECO:0000313" key="1">
    <source>
        <dbReference type="EMBL" id="CDM69344.1"/>
    </source>
</evidence>
<accession>W6S0F5</accession>
<dbReference type="eggNOG" id="COG0645">
    <property type="taxonomic scope" value="Bacteria"/>
</dbReference>
<dbReference type="Gene3D" id="3.40.50.300">
    <property type="entry name" value="P-loop containing nucleotide triphosphate hydrolases"/>
    <property type="match status" value="1"/>
</dbReference>
<dbReference type="InterPro" id="IPR027417">
    <property type="entry name" value="P-loop_NTPase"/>
</dbReference>